<comment type="caution">
    <text evidence="2">The sequence shown here is derived from an EMBL/GenBank/DDBJ whole genome shotgun (WGS) entry which is preliminary data.</text>
</comment>
<dbReference type="SUPFAM" id="SSF46774">
    <property type="entry name" value="ARID-like"/>
    <property type="match status" value="1"/>
</dbReference>
<name>A0A4Z1SQU6_GIAMU</name>
<evidence type="ECO:0000313" key="3">
    <source>
        <dbReference type="Proteomes" id="UP000315496"/>
    </source>
</evidence>
<evidence type="ECO:0000313" key="2">
    <source>
        <dbReference type="EMBL" id="TNJ28242.1"/>
    </source>
</evidence>
<keyword evidence="3" id="KW-1185">Reference proteome</keyword>
<sequence>MNPLYEDFRGHRAASSSVWAIASEKMAGKTQVRRAKFFATLFHVNFSFIGIYTTDWPVLGGCYADLYAILHGVVHYGGFFVIISNPDVPVTQLSQYGSISPSLLALAEQGADVTKLRGTLRDVFVLLGWPAAELEAAQAFKNAFVDVYVRYLLAYEQLLFTGGRLSNRILKLIRDAWQGAFMRPYIGSNRGADAMRFVADAVEEPDEPEESVDSSEAGEPSTKMDQNKPDEPDVLSEKPATTVPVEEYLSPGEDDASPFACIFTPSADASMPVTNYNRTGHHLNQITAQPHYNFGRSRFITYDDSNPPMTDMTPIKSRVLYRKKDLCFYWDRSVKEYMDAPLTSILGRTFVTDPVRALMYSSLPPGTYPAVRQPAFGERDLFGPVVDETHLAHYVFERVLQLQDLITSAVIGSGKGKEGLKVLAKQLEIGLLDIYNASLCDNGQALHGFKILLQDAHCLSLLYSIASDNLGPLYASREALRTTSLHELLAGEWHIYHNIILYAVQLLTPCLPYLGLWTKPDDPGNIWFTLSSELSGNYGAMVEHLLSLKGTRIIEAMVLLLSHTVHRQFFSDNSPFIFSFLQRRPDLVIILSAVIWDGLPSAPPLLHAIDALAIEGQSLVDKHRDDIKVVRHRFNRTRLGNLLARKSYLIHCALILYRVLIGNRYVTGIMLTTLESFLHESLMRISKPALAEDASEPWRLYCEYLSACVHAVIDIIGPLLQMSGTSELHVLLLSLLEDCSTLPEDISILIHRALGLVPF</sequence>
<dbReference type="Proteomes" id="UP000315496">
    <property type="component" value="Chromosome 2"/>
</dbReference>
<accession>A0A4Z1SQU6</accession>
<evidence type="ECO:0000256" key="1">
    <source>
        <dbReference type="SAM" id="MobiDB-lite"/>
    </source>
</evidence>
<protein>
    <submittedName>
        <fullName evidence="2">Uncharacterized protein</fullName>
    </submittedName>
</protein>
<dbReference type="InterPro" id="IPR036431">
    <property type="entry name" value="ARID_dom_sf"/>
</dbReference>
<dbReference type="VEuPathDB" id="GiardiaDB:GMRT_14394"/>
<gene>
    <name evidence="2" type="ORF">GMRT_14394</name>
</gene>
<dbReference type="GO" id="GO:0003677">
    <property type="term" value="F:DNA binding"/>
    <property type="evidence" value="ECO:0007669"/>
    <property type="project" value="InterPro"/>
</dbReference>
<feature type="compositionally biased region" description="Acidic residues" evidence="1">
    <location>
        <begin position="202"/>
        <end position="213"/>
    </location>
</feature>
<feature type="region of interest" description="Disordered" evidence="1">
    <location>
        <begin position="202"/>
        <end position="240"/>
    </location>
</feature>
<reference evidence="2 3" key="1">
    <citation type="submission" date="2019-05" db="EMBL/GenBank/DDBJ databases">
        <title>The compact genome of Giardia muris reveals important steps in the evolution of intestinal protozoan parasites.</title>
        <authorList>
            <person name="Xu F."/>
            <person name="Jimenez-Gonzalez A."/>
            <person name="Einarsson E."/>
            <person name="Astvaldsson A."/>
            <person name="Peirasmaki D."/>
            <person name="Eckmann L."/>
            <person name="Andersson J.O."/>
            <person name="Svard S.G."/>
            <person name="Jerlstrom-Hultqvist J."/>
        </authorList>
    </citation>
    <scope>NUCLEOTIDE SEQUENCE [LARGE SCALE GENOMIC DNA]</scope>
    <source>
        <strain evidence="2 3">Roberts-Thomson</strain>
    </source>
</reference>
<dbReference type="EMBL" id="VDLU01000002">
    <property type="protein sequence ID" value="TNJ28242.1"/>
    <property type="molecule type" value="Genomic_DNA"/>
</dbReference>
<dbReference type="OrthoDB" id="10254693at2759"/>
<organism evidence="2 3">
    <name type="scientific">Giardia muris</name>
    <dbReference type="NCBI Taxonomy" id="5742"/>
    <lineage>
        <taxon>Eukaryota</taxon>
        <taxon>Metamonada</taxon>
        <taxon>Diplomonadida</taxon>
        <taxon>Hexamitidae</taxon>
        <taxon>Giardiinae</taxon>
        <taxon>Giardia</taxon>
    </lineage>
</organism>
<dbReference type="AlphaFoldDB" id="A0A4Z1SQU6"/>
<proteinExistence type="predicted"/>